<dbReference type="Proteomes" id="UP000002255">
    <property type="component" value="Chromosome"/>
</dbReference>
<proteinExistence type="predicted"/>
<keyword evidence="3" id="KW-1185">Reference proteome</keyword>
<gene>
    <name evidence="2" type="ordered locus">Xcel_2874</name>
</gene>
<feature type="region of interest" description="Disordered" evidence="1">
    <location>
        <begin position="266"/>
        <end position="286"/>
    </location>
</feature>
<dbReference type="OrthoDB" id="4771379at2"/>
<dbReference type="KEGG" id="xce:Xcel_2874"/>
<sequence length="438" mass="46117">MSVPDVPAILQALTDALADPQVAALVIESELEPVAGQGTVIQPPTYASADRSAGPTYAVYEGFAPERDAQGWFSSSRRGPDGRAHSVPAVVVDAVGSQANRSEEALWQARHTIGGLPGIVVAGTNLSDEAIAAILTAGKLPLDGVAEIRRLLEQASISTWTASHRHVDAWFRYAQEDGADVAAWVRDGELRHLIAGANSTRDATTAFTYFVNALVFGFWLSSGVVERNRQARIYSSEIVGYDARPASAGASKYERLPVSNRLETADTADGFSSTPKASVAKGKQPSTRGFGMIPGSATPKGFVCEAILRRASVSFSALRAIRFGDDGATKTQAAGAVLTSLALLGHHLSSLQTNLRSGCDLVTVETHVGLRRAGVRAPEEVSVPLATDTLTELVRLSLRQAADAGLEFAEPIQTTMSASEVRQVVLSAALGLQAGDES</sequence>
<dbReference type="EMBL" id="CP001821">
    <property type="protein sequence ID" value="ACZ31887.1"/>
    <property type="molecule type" value="Genomic_DNA"/>
</dbReference>
<dbReference type="InterPro" id="IPR013403">
    <property type="entry name" value="CRISPR-assoc_prot_Csb1/Cas7u"/>
</dbReference>
<accession>D1BYL5</accession>
<name>D1BYL5_XYLCX</name>
<evidence type="ECO:0008006" key="4">
    <source>
        <dbReference type="Google" id="ProtNLM"/>
    </source>
</evidence>
<dbReference type="Pfam" id="PF09617">
    <property type="entry name" value="Cas_GSU0053"/>
    <property type="match status" value="1"/>
</dbReference>
<evidence type="ECO:0000313" key="2">
    <source>
        <dbReference type="EMBL" id="ACZ31887.1"/>
    </source>
</evidence>
<protein>
    <recommendedName>
        <fullName evidence="4">Type I-U CRISPR-associated protein Cas7</fullName>
    </recommendedName>
</protein>
<organism evidence="2 3">
    <name type="scientific">Xylanimonas cellulosilytica (strain DSM 15894 / JCM 12276 / CECT 5975 / KCTC 9989 / LMG 20990 / NBRC 107835 / XIL07)</name>
    <dbReference type="NCBI Taxonomy" id="446471"/>
    <lineage>
        <taxon>Bacteria</taxon>
        <taxon>Bacillati</taxon>
        <taxon>Actinomycetota</taxon>
        <taxon>Actinomycetes</taxon>
        <taxon>Micrococcales</taxon>
        <taxon>Promicromonosporaceae</taxon>
        <taxon>Xylanimonas</taxon>
    </lineage>
</organism>
<evidence type="ECO:0000256" key="1">
    <source>
        <dbReference type="SAM" id="MobiDB-lite"/>
    </source>
</evidence>
<evidence type="ECO:0000313" key="3">
    <source>
        <dbReference type="Proteomes" id="UP000002255"/>
    </source>
</evidence>
<dbReference type="HOGENOM" id="CLU_617795_0_0_11"/>
<dbReference type="STRING" id="446471.Xcel_2874"/>
<dbReference type="AlphaFoldDB" id="D1BYL5"/>
<reference evidence="2 3" key="2">
    <citation type="journal article" date="2010" name="Stand. Genomic Sci.">
        <title>Complete genome sequence of Xylanimonas cellulosilytica type strain (XIL07).</title>
        <authorList>
            <person name="Foster B."/>
            <person name="Pukall R."/>
            <person name="Abt B."/>
            <person name="Nolan M."/>
            <person name="Glavina Del Rio T."/>
            <person name="Chen F."/>
            <person name="Lucas S."/>
            <person name="Tice H."/>
            <person name="Pitluck S."/>
            <person name="Cheng J.-F."/>
            <person name="Chertkov O."/>
            <person name="Brettin T."/>
            <person name="Han C."/>
            <person name="Detter J.C."/>
            <person name="Bruce D."/>
            <person name="Goodwin L."/>
            <person name="Ivanova N."/>
            <person name="Mavromatis K."/>
            <person name="Pati A."/>
            <person name="Mikhailova N."/>
            <person name="Chen A."/>
            <person name="Palaniappan K."/>
            <person name="Land M."/>
            <person name="Hauser L."/>
            <person name="Chang Y.-J."/>
            <person name="Jeffries C.D."/>
            <person name="Chain P."/>
            <person name="Rohde M."/>
            <person name="Goeker M."/>
            <person name="Bristow J."/>
            <person name="Eisen J.A."/>
            <person name="Markowitz V."/>
            <person name="Hugenholtz P."/>
            <person name="Kyrpides N.C."/>
            <person name="Klenk H.-P."/>
            <person name="Lapidus A."/>
        </authorList>
    </citation>
    <scope>NUCLEOTIDE SEQUENCE [LARGE SCALE GENOMIC DNA]</scope>
    <source>
        <strain evidence="3">DSM 15894 / CECT 5975 / LMG 20990 / XIL07</strain>
    </source>
</reference>
<dbReference type="RefSeq" id="WP_012879629.1">
    <property type="nucleotide sequence ID" value="NC_013530.1"/>
</dbReference>
<reference evidence="3" key="1">
    <citation type="submission" date="2009-11" db="EMBL/GenBank/DDBJ databases">
        <title>The complete chromosome of Xylanimonas cellulosilytica DSM 15894.</title>
        <authorList>
            <consortium name="US DOE Joint Genome Institute (JGI-PGF)"/>
            <person name="Lucas S."/>
            <person name="Copeland A."/>
            <person name="Lapidus A."/>
            <person name="Glavina del Rio T."/>
            <person name="Dalin E."/>
            <person name="Tice H."/>
            <person name="Bruce D."/>
            <person name="Goodwin L."/>
            <person name="Pitluck S."/>
            <person name="Kyrpides N."/>
            <person name="Mavromatis K."/>
            <person name="Ivanova N."/>
            <person name="Mikhailova N."/>
            <person name="Foster B."/>
            <person name="Clum A."/>
            <person name="Brettin T."/>
            <person name="Detter J.C."/>
            <person name="Han C."/>
            <person name="Larimer F."/>
            <person name="Land M."/>
            <person name="Hauser L."/>
            <person name="Markowitz V."/>
            <person name="Cheng J.F."/>
            <person name="Hugenholtz P."/>
            <person name="Woyke T."/>
            <person name="Wu D."/>
            <person name="Gehrich-Schroeter G."/>
            <person name="Schneider S."/>
            <person name="Pukall S.R."/>
            <person name="Klenk H.P."/>
            <person name="Eisen J.A."/>
        </authorList>
    </citation>
    <scope>NUCLEOTIDE SEQUENCE [LARGE SCALE GENOMIC DNA]</scope>
    <source>
        <strain evidence="3">DSM 15894 / CECT 5975 / LMG 20990 / XIL07</strain>
    </source>
</reference>